<sequence>MDAAEALAEVGGECVEHAECAERVARCEYGAERGEGDIGAHDQRPLRVQCEEAGGHPVCATDDLVQPLVHHGDACPVQGQIGLHEGAVPHHLRRGGARRRHHDEEEEVEEREAHVDAEDGVPKPPQEPPHCAALRRGCGCLGCRCVHVRRRRHRADWRAVVLCGQREGDSAHRGH</sequence>
<feature type="compositionally biased region" description="Basic and acidic residues" evidence="1">
    <location>
        <begin position="111"/>
        <end position="121"/>
    </location>
</feature>
<dbReference type="EMBL" id="JAECZO010000335">
    <property type="protein sequence ID" value="KAK7199388.1"/>
    <property type="molecule type" value="Genomic_DNA"/>
</dbReference>
<feature type="region of interest" description="Disordered" evidence="1">
    <location>
        <begin position="92"/>
        <end position="128"/>
    </location>
</feature>
<feature type="compositionally biased region" description="Basic residues" evidence="1">
    <location>
        <begin position="92"/>
        <end position="101"/>
    </location>
</feature>
<dbReference type="AlphaFoldDB" id="A0AAW0EZ34"/>
<evidence type="ECO:0000256" key="1">
    <source>
        <dbReference type="SAM" id="MobiDB-lite"/>
    </source>
</evidence>
<proteinExistence type="predicted"/>
<protein>
    <submittedName>
        <fullName evidence="2">Uncharacterized protein</fullName>
    </submittedName>
</protein>
<gene>
    <name evidence="2" type="ORF">NESM_000912600</name>
</gene>
<evidence type="ECO:0000313" key="3">
    <source>
        <dbReference type="Proteomes" id="UP001430356"/>
    </source>
</evidence>
<keyword evidence="3" id="KW-1185">Reference proteome</keyword>
<dbReference type="Proteomes" id="UP001430356">
    <property type="component" value="Unassembled WGS sequence"/>
</dbReference>
<comment type="caution">
    <text evidence="2">The sequence shown here is derived from an EMBL/GenBank/DDBJ whole genome shotgun (WGS) entry which is preliminary data.</text>
</comment>
<organism evidence="2 3">
    <name type="scientific">Novymonas esmeraldas</name>
    <dbReference type="NCBI Taxonomy" id="1808958"/>
    <lineage>
        <taxon>Eukaryota</taxon>
        <taxon>Discoba</taxon>
        <taxon>Euglenozoa</taxon>
        <taxon>Kinetoplastea</taxon>
        <taxon>Metakinetoplastina</taxon>
        <taxon>Trypanosomatida</taxon>
        <taxon>Trypanosomatidae</taxon>
        <taxon>Novymonas</taxon>
    </lineage>
</organism>
<name>A0AAW0EZ34_9TRYP</name>
<accession>A0AAW0EZ34</accession>
<evidence type="ECO:0000313" key="2">
    <source>
        <dbReference type="EMBL" id="KAK7199388.1"/>
    </source>
</evidence>
<reference evidence="2 3" key="1">
    <citation type="journal article" date="2021" name="MBio">
        <title>A New Model Trypanosomatid, Novymonas esmeraldas: Genomic Perception of Its 'Candidatus Pandoraea novymonadis' Endosymbiont.</title>
        <authorList>
            <person name="Zakharova A."/>
            <person name="Saura A."/>
            <person name="Butenko A."/>
            <person name="Podesvova L."/>
            <person name="Warmusova S."/>
            <person name="Kostygov A.Y."/>
            <person name="Nenarokova A."/>
            <person name="Lukes J."/>
            <person name="Opperdoes F.R."/>
            <person name="Yurchenko V."/>
        </authorList>
    </citation>
    <scope>NUCLEOTIDE SEQUENCE [LARGE SCALE GENOMIC DNA]</scope>
    <source>
        <strain evidence="2 3">E262AT.01</strain>
    </source>
</reference>